<dbReference type="Gene3D" id="3.40.50.300">
    <property type="entry name" value="P-loop containing nucleotide triphosphate hydrolases"/>
    <property type="match status" value="1"/>
</dbReference>
<evidence type="ECO:0000256" key="5">
    <source>
        <dbReference type="ARBA" id="ARBA00022694"/>
    </source>
</evidence>
<gene>
    <name evidence="11" type="ORF">S12H4_46182</name>
</gene>
<keyword evidence="9" id="KW-0460">Magnesium</keyword>
<evidence type="ECO:0000256" key="10">
    <source>
        <dbReference type="ARBA" id="ARBA00032441"/>
    </source>
</evidence>
<dbReference type="GO" id="GO:0005737">
    <property type="term" value="C:cytoplasm"/>
    <property type="evidence" value="ECO:0007669"/>
    <property type="project" value="UniProtKB-SubCell"/>
</dbReference>
<reference evidence="11" key="1">
    <citation type="journal article" date="2014" name="Front. Microbiol.">
        <title>High frequency of phylogenetically diverse reductive dehalogenase-homologous genes in deep subseafloor sedimentary metagenomes.</title>
        <authorList>
            <person name="Kawai M."/>
            <person name="Futagami T."/>
            <person name="Toyoda A."/>
            <person name="Takaki Y."/>
            <person name="Nishi S."/>
            <person name="Hori S."/>
            <person name="Arai W."/>
            <person name="Tsubouchi T."/>
            <person name="Morono Y."/>
            <person name="Uchiyama I."/>
            <person name="Ito T."/>
            <person name="Fujiyama A."/>
            <person name="Inagaki F."/>
            <person name="Takami H."/>
        </authorList>
    </citation>
    <scope>NUCLEOTIDE SEQUENCE</scope>
    <source>
        <strain evidence="11">Expedition CK06-06</strain>
    </source>
</reference>
<sequence length="138" mass="15648">MRIEIISNSSIFTKNLGKKFSRVISKGDIVLFSGELGGGKTTFISGIAEGFDLKENLSSPSFIILSEYSIDNWRKFIHADLYRLENTGEINGIGLDDYLYDDISIVCIEWGDKIKDYIKKEYLEINLSYLIDKSNIST</sequence>
<keyword evidence="8" id="KW-0067">ATP-binding</keyword>
<evidence type="ECO:0000256" key="2">
    <source>
        <dbReference type="ARBA" id="ARBA00007599"/>
    </source>
</evidence>
<dbReference type="NCBIfam" id="TIGR00150">
    <property type="entry name" value="T6A_YjeE"/>
    <property type="match status" value="1"/>
</dbReference>
<dbReference type="PANTHER" id="PTHR33540">
    <property type="entry name" value="TRNA THREONYLCARBAMOYLADENOSINE BIOSYNTHESIS PROTEIN TSAE"/>
    <property type="match status" value="1"/>
</dbReference>
<accession>X1UB80</accession>
<dbReference type="InterPro" id="IPR003442">
    <property type="entry name" value="T6A_TsaE"/>
</dbReference>
<name>X1UB80_9ZZZZ</name>
<dbReference type="Pfam" id="PF02367">
    <property type="entry name" value="TsaE"/>
    <property type="match status" value="1"/>
</dbReference>
<evidence type="ECO:0000256" key="9">
    <source>
        <dbReference type="ARBA" id="ARBA00022842"/>
    </source>
</evidence>
<protein>
    <recommendedName>
        <fullName evidence="3">tRNA threonylcarbamoyladenosine biosynthesis protein TsaE</fullName>
    </recommendedName>
    <alternativeName>
        <fullName evidence="10">t(6)A37 threonylcarbamoyladenosine biosynthesis protein TsaE</fullName>
    </alternativeName>
</protein>
<comment type="similarity">
    <text evidence="2">Belongs to the TsaE family.</text>
</comment>
<evidence type="ECO:0000256" key="8">
    <source>
        <dbReference type="ARBA" id="ARBA00022840"/>
    </source>
</evidence>
<dbReference type="PANTHER" id="PTHR33540:SF2">
    <property type="entry name" value="TRNA THREONYLCARBAMOYLADENOSINE BIOSYNTHESIS PROTEIN TSAE"/>
    <property type="match status" value="1"/>
</dbReference>
<dbReference type="InterPro" id="IPR027417">
    <property type="entry name" value="P-loop_NTPase"/>
</dbReference>
<dbReference type="AlphaFoldDB" id="X1UB80"/>
<evidence type="ECO:0000256" key="1">
    <source>
        <dbReference type="ARBA" id="ARBA00004496"/>
    </source>
</evidence>
<keyword evidence="5" id="KW-0819">tRNA processing</keyword>
<organism evidence="11">
    <name type="scientific">marine sediment metagenome</name>
    <dbReference type="NCBI Taxonomy" id="412755"/>
    <lineage>
        <taxon>unclassified sequences</taxon>
        <taxon>metagenomes</taxon>
        <taxon>ecological metagenomes</taxon>
    </lineage>
</organism>
<evidence type="ECO:0000256" key="4">
    <source>
        <dbReference type="ARBA" id="ARBA00022490"/>
    </source>
</evidence>
<dbReference type="SUPFAM" id="SSF52540">
    <property type="entry name" value="P-loop containing nucleoside triphosphate hydrolases"/>
    <property type="match status" value="1"/>
</dbReference>
<dbReference type="GO" id="GO:0002949">
    <property type="term" value="P:tRNA threonylcarbamoyladenosine modification"/>
    <property type="evidence" value="ECO:0007669"/>
    <property type="project" value="InterPro"/>
</dbReference>
<keyword evidence="4" id="KW-0963">Cytoplasm</keyword>
<evidence type="ECO:0000256" key="3">
    <source>
        <dbReference type="ARBA" id="ARBA00019010"/>
    </source>
</evidence>
<dbReference type="GO" id="GO:0005524">
    <property type="term" value="F:ATP binding"/>
    <property type="evidence" value="ECO:0007669"/>
    <property type="project" value="UniProtKB-KW"/>
</dbReference>
<comment type="caution">
    <text evidence="11">The sequence shown here is derived from an EMBL/GenBank/DDBJ whole genome shotgun (WGS) entry which is preliminary data.</text>
</comment>
<feature type="non-terminal residue" evidence="11">
    <location>
        <position position="138"/>
    </location>
</feature>
<dbReference type="GO" id="GO:0046872">
    <property type="term" value="F:metal ion binding"/>
    <property type="evidence" value="ECO:0007669"/>
    <property type="project" value="UniProtKB-KW"/>
</dbReference>
<evidence type="ECO:0000256" key="6">
    <source>
        <dbReference type="ARBA" id="ARBA00022723"/>
    </source>
</evidence>
<dbReference type="EMBL" id="BARW01028629">
    <property type="protein sequence ID" value="GAJ14754.1"/>
    <property type="molecule type" value="Genomic_DNA"/>
</dbReference>
<comment type="subcellular location">
    <subcellularLocation>
        <location evidence="1">Cytoplasm</location>
    </subcellularLocation>
</comment>
<keyword evidence="7" id="KW-0547">Nucleotide-binding</keyword>
<evidence type="ECO:0000256" key="7">
    <source>
        <dbReference type="ARBA" id="ARBA00022741"/>
    </source>
</evidence>
<proteinExistence type="inferred from homology"/>
<evidence type="ECO:0000313" key="11">
    <source>
        <dbReference type="EMBL" id="GAJ14754.1"/>
    </source>
</evidence>
<keyword evidence="6" id="KW-0479">Metal-binding</keyword>